<keyword evidence="15" id="KW-0670">Pyruvate</keyword>
<name>A0A170PRC4_9ZZZZ</name>
<evidence type="ECO:0000256" key="1">
    <source>
        <dbReference type="ARBA" id="ARBA00001946"/>
    </source>
</evidence>
<evidence type="ECO:0000256" key="11">
    <source>
        <dbReference type="ARBA" id="ARBA00022842"/>
    </source>
</evidence>
<dbReference type="AlphaFoldDB" id="A0A170PRC4"/>
<evidence type="ECO:0000256" key="7">
    <source>
        <dbReference type="ARBA" id="ARBA00022723"/>
    </source>
</evidence>
<protein>
    <recommendedName>
        <fullName evidence="5">pyruvate, water dikinase</fullName>
        <ecNumber evidence="5">2.7.9.2</ecNumber>
    </recommendedName>
    <alternativeName>
        <fullName evidence="12">Pyruvate, water dikinase</fullName>
    </alternativeName>
</protein>
<dbReference type="Pfam" id="PF01326">
    <property type="entry name" value="PPDK_N"/>
    <property type="match status" value="1"/>
</dbReference>
<keyword evidence="10" id="KW-0067">ATP-binding</keyword>
<comment type="catalytic activity">
    <reaction evidence="13">
        <text>pyruvate + ATP + H2O = phosphoenolpyruvate + AMP + phosphate + 2 H(+)</text>
        <dbReference type="Rhea" id="RHEA:11364"/>
        <dbReference type="ChEBI" id="CHEBI:15361"/>
        <dbReference type="ChEBI" id="CHEBI:15377"/>
        <dbReference type="ChEBI" id="CHEBI:15378"/>
        <dbReference type="ChEBI" id="CHEBI:30616"/>
        <dbReference type="ChEBI" id="CHEBI:43474"/>
        <dbReference type="ChEBI" id="CHEBI:58702"/>
        <dbReference type="ChEBI" id="CHEBI:456215"/>
        <dbReference type="EC" id="2.7.9.2"/>
    </reaction>
</comment>
<evidence type="ECO:0000256" key="10">
    <source>
        <dbReference type="ARBA" id="ARBA00022840"/>
    </source>
</evidence>
<evidence type="ECO:0000313" key="15">
    <source>
        <dbReference type="EMBL" id="CUS52340.1"/>
    </source>
</evidence>
<organism evidence="15">
    <name type="scientific">hydrothermal vent metagenome</name>
    <dbReference type="NCBI Taxonomy" id="652676"/>
    <lineage>
        <taxon>unclassified sequences</taxon>
        <taxon>metagenomes</taxon>
        <taxon>ecological metagenomes</taxon>
    </lineage>
</organism>
<dbReference type="InterPro" id="IPR013815">
    <property type="entry name" value="ATP_grasp_subdomain_1"/>
</dbReference>
<comment type="similarity">
    <text evidence="4">Belongs to the PEP-utilizing enzyme family.</text>
</comment>
<keyword evidence="11" id="KW-0460">Magnesium</keyword>
<evidence type="ECO:0000259" key="14">
    <source>
        <dbReference type="Pfam" id="PF01326"/>
    </source>
</evidence>
<evidence type="ECO:0000256" key="3">
    <source>
        <dbReference type="ARBA" id="ARBA00004742"/>
    </source>
</evidence>
<dbReference type="InterPro" id="IPR006319">
    <property type="entry name" value="PEP_synth"/>
</dbReference>
<keyword evidence="6 15" id="KW-0808">Transferase</keyword>
<keyword evidence="8" id="KW-0547">Nucleotide-binding</keyword>
<dbReference type="PANTHER" id="PTHR43030:SF1">
    <property type="entry name" value="PHOSPHOENOLPYRUVATE SYNTHASE"/>
    <property type="match status" value="1"/>
</dbReference>
<accession>A0A170PRC4</accession>
<proteinExistence type="inferred from homology"/>
<evidence type="ECO:0000256" key="12">
    <source>
        <dbReference type="ARBA" id="ARBA00033470"/>
    </source>
</evidence>
<reference evidence="15" key="1">
    <citation type="submission" date="2015-10" db="EMBL/GenBank/DDBJ databases">
        <authorList>
            <person name="Gilbert D.G."/>
        </authorList>
    </citation>
    <scope>NUCLEOTIDE SEQUENCE</scope>
</reference>
<evidence type="ECO:0000256" key="5">
    <source>
        <dbReference type="ARBA" id="ARBA00011996"/>
    </source>
</evidence>
<comment type="pathway">
    <text evidence="3">Carbohydrate biosynthesis; gluconeogenesis.</text>
</comment>
<evidence type="ECO:0000256" key="4">
    <source>
        <dbReference type="ARBA" id="ARBA00007837"/>
    </source>
</evidence>
<dbReference type="SUPFAM" id="SSF56059">
    <property type="entry name" value="Glutathione synthetase ATP-binding domain-like"/>
    <property type="match status" value="1"/>
</dbReference>
<dbReference type="GO" id="GO:0006094">
    <property type="term" value="P:gluconeogenesis"/>
    <property type="evidence" value="ECO:0007669"/>
    <property type="project" value="UniProtKB-UniPathway"/>
</dbReference>
<dbReference type="Gene3D" id="3.30.1490.20">
    <property type="entry name" value="ATP-grasp fold, A domain"/>
    <property type="match status" value="1"/>
</dbReference>
<evidence type="ECO:0000256" key="9">
    <source>
        <dbReference type="ARBA" id="ARBA00022777"/>
    </source>
</evidence>
<gene>
    <name evidence="15" type="ORF">MGWOODY_XGa2521</name>
</gene>
<sequence>MTDASGTHQAPPVTVELGTIEATDPALVGPKMVHVDWLRRWGAHVPEAFCITTEAFNMFLDHNALAPSLAAAESSWADHDDTGLKQASQLCRQRLLAATLPNELELSLTAAYRALAGTEENPEIPVAVRSSASGEDSKEASFAGQYESFLNIQGPKPLVNAVRQVWASLFSERAMRYRRRSGIPFGETPMAVIVMSMVAAHCAGVAFSADPVTGKQDRIIIEGCWGYGEAVVQGVTVPDRIAVDKEDQRILDYTLGSKQVHSAIDPSAGVVREIETDPELQTEPCLTSTEVIQIATEVCRLERQIETPVDTEWVLTNAGELFFVQLRPITSLPDPAPQSTVSTVRAAGRWRRA</sequence>
<evidence type="ECO:0000256" key="2">
    <source>
        <dbReference type="ARBA" id="ARBA00002988"/>
    </source>
</evidence>
<dbReference type="GO" id="GO:0005524">
    <property type="term" value="F:ATP binding"/>
    <property type="evidence" value="ECO:0007669"/>
    <property type="project" value="UniProtKB-KW"/>
</dbReference>
<keyword evidence="9" id="KW-0418">Kinase</keyword>
<keyword evidence="7" id="KW-0479">Metal-binding</keyword>
<dbReference type="PANTHER" id="PTHR43030">
    <property type="entry name" value="PHOSPHOENOLPYRUVATE SYNTHASE"/>
    <property type="match status" value="1"/>
</dbReference>
<dbReference type="EC" id="2.7.9.2" evidence="5"/>
<evidence type="ECO:0000256" key="6">
    <source>
        <dbReference type="ARBA" id="ARBA00022679"/>
    </source>
</evidence>
<evidence type="ECO:0000256" key="13">
    <source>
        <dbReference type="ARBA" id="ARBA00047700"/>
    </source>
</evidence>
<evidence type="ECO:0000256" key="8">
    <source>
        <dbReference type="ARBA" id="ARBA00022741"/>
    </source>
</evidence>
<dbReference type="InterPro" id="IPR002192">
    <property type="entry name" value="PPDK_AMP/ATP-bd"/>
</dbReference>
<feature type="domain" description="Pyruvate phosphate dikinase AMP/ATP-binding" evidence="14">
    <location>
        <begin position="27"/>
        <end position="339"/>
    </location>
</feature>
<comment type="cofactor">
    <cofactor evidence="1">
        <name>Mg(2+)</name>
        <dbReference type="ChEBI" id="CHEBI:18420"/>
    </cofactor>
</comment>
<comment type="function">
    <text evidence="2">Catalyzes the phosphorylation of pyruvate to phosphoenolpyruvate.</text>
</comment>
<dbReference type="Gene3D" id="3.30.470.20">
    <property type="entry name" value="ATP-grasp fold, B domain"/>
    <property type="match status" value="1"/>
</dbReference>
<dbReference type="EMBL" id="CZRL01000082">
    <property type="protein sequence ID" value="CUS52340.1"/>
    <property type="molecule type" value="Genomic_DNA"/>
</dbReference>
<dbReference type="GO" id="GO:0008986">
    <property type="term" value="F:pyruvate, water dikinase activity"/>
    <property type="evidence" value="ECO:0007669"/>
    <property type="project" value="UniProtKB-EC"/>
</dbReference>
<dbReference type="UniPathway" id="UPA00138"/>
<dbReference type="GO" id="GO:0046872">
    <property type="term" value="F:metal ion binding"/>
    <property type="evidence" value="ECO:0007669"/>
    <property type="project" value="UniProtKB-KW"/>
</dbReference>